<feature type="compositionally biased region" description="Basic and acidic residues" evidence="1">
    <location>
        <begin position="411"/>
        <end position="424"/>
    </location>
</feature>
<dbReference type="GeneID" id="77732671"/>
<gene>
    <name evidence="2" type="ORF">MKK02DRAFT_45521</name>
</gene>
<reference evidence="2" key="1">
    <citation type="journal article" date="2022" name="G3 (Bethesda)">
        <title>High quality genome of the basidiomycete yeast Dioszegia hungarica PDD-24b-2 isolated from cloud water.</title>
        <authorList>
            <person name="Jarrige D."/>
            <person name="Haridas S."/>
            <person name="Bleykasten-Grosshans C."/>
            <person name="Joly M."/>
            <person name="Nadalig T."/>
            <person name="Sancelme M."/>
            <person name="Vuilleumier S."/>
            <person name="Grigoriev I.V."/>
            <person name="Amato P."/>
            <person name="Bringel F."/>
        </authorList>
    </citation>
    <scope>NUCLEOTIDE SEQUENCE</scope>
    <source>
        <strain evidence="2">PDD-24b-2</strain>
    </source>
</reference>
<dbReference type="RefSeq" id="XP_052946591.1">
    <property type="nucleotide sequence ID" value="XM_053093466.1"/>
</dbReference>
<feature type="region of interest" description="Disordered" evidence="1">
    <location>
        <begin position="401"/>
        <end position="424"/>
    </location>
</feature>
<name>A0AA38HC88_9TREE</name>
<evidence type="ECO:0000313" key="2">
    <source>
        <dbReference type="EMBL" id="KAI9636814.1"/>
    </source>
</evidence>
<dbReference type="AlphaFoldDB" id="A0AA38HC88"/>
<protein>
    <submittedName>
        <fullName evidence="2">Uncharacterized protein</fullName>
    </submittedName>
</protein>
<evidence type="ECO:0000256" key="1">
    <source>
        <dbReference type="SAM" id="MobiDB-lite"/>
    </source>
</evidence>
<sequence length="424" mass="47433">MLSTSSPKRWAWIKIVKDCHNPVPAALPRPPRSELYQTRLAVLSRVCKLFQTLCLPPLYKSVVTANLTRFLSPIHTASRREAFALIEHLYVEYPEDGQVEPPVALLGQRQHITVASRGKRAARAHEAEHVGSLAQRVRSISSALETHLKCEAPRGSQPSTLFPRLKTVAVCSIYGRHSDKWGEDTEHHPDLVQCRLLWARFLSVHRVGHCCYRDVNGPLGLPEMEDELYDPKGYYSSPILHLGGSVDRSELRTPPGVPFRWVADMTAGKSWEELFRLLASEVFIRGRKRNRKDTFVDMPECLFRADIYCSSGAVVLPRAGLNLGLPSSLRQLIDDNLAALPTGGKLSVETQRAITTAIGEDLQARTRAEGWEEFQDEVRWHASCDAPICEACGWHPVSTADEPWFGESGEGESRRVDTGKSDDP</sequence>
<dbReference type="EMBL" id="JAKWFO010000005">
    <property type="protein sequence ID" value="KAI9636814.1"/>
    <property type="molecule type" value="Genomic_DNA"/>
</dbReference>
<accession>A0AA38HC88</accession>
<organism evidence="2 3">
    <name type="scientific">Dioszegia hungarica</name>
    <dbReference type="NCBI Taxonomy" id="4972"/>
    <lineage>
        <taxon>Eukaryota</taxon>
        <taxon>Fungi</taxon>
        <taxon>Dikarya</taxon>
        <taxon>Basidiomycota</taxon>
        <taxon>Agaricomycotina</taxon>
        <taxon>Tremellomycetes</taxon>
        <taxon>Tremellales</taxon>
        <taxon>Bulleribasidiaceae</taxon>
        <taxon>Dioszegia</taxon>
    </lineage>
</organism>
<keyword evidence="3" id="KW-1185">Reference proteome</keyword>
<proteinExistence type="predicted"/>
<comment type="caution">
    <text evidence="2">The sequence shown here is derived from an EMBL/GenBank/DDBJ whole genome shotgun (WGS) entry which is preliminary data.</text>
</comment>
<evidence type="ECO:0000313" key="3">
    <source>
        <dbReference type="Proteomes" id="UP001164286"/>
    </source>
</evidence>
<dbReference type="Proteomes" id="UP001164286">
    <property type="component" value="Unassembled WGS sequence"/>
</dbReference>